<dbReference type="SUPFAM" id="SSF88946">
    <property type="entry name" value="Sigma2 domain of RNA polymerase sigma factors"/>
    <property type="match status" value="1"/>
</dbReference>
<keyword evidence="4" id="KW-0238">DNA-binding</keyword>
<feature type="domain" description="RNA polymerase sigma-70 region 4" evidence="7">
    <location>
        <begin position="125"/>
        <end position="173"/>
    </location>
</feature>
<dbReference type="InterPro" id="IPR036388">
    <property type="entry name" value="WH-like_DNA-bd_sf"/>
</dbReference>
<dbReference type="RefSeq" id="WP_165571199.1">
    <property type="nucleotide sequence ID" value="NZ_JBHTOQ010000036.1"/>
</dbReference>
<name>A0ABW4E113_9RHOB</name>
<keyword evidence="5" id="KW-0804">Transcription</keyword>
<dbReference type="NCBIfam" id="TIGR02937">
    <property type="entry name" value="sigma70-ECF"/>
    <property type="match status" value="1"/>
</dbReference>
<reference evidence="9" key="1">
    <citation type="journal article" date="2019" name="Int. J. Syst. Evol. Microbiol.">
        <title>The Global Catalogue of Microorganisms (GCM) 10K type strain sequencing project: providing services to taxonomists for standard genome sequencing and annotation.</title>
        <authorList>
            <consortium name="The Broad Institute Genomics Platform"/>
            <consortium name="The Broad Institute Genome Sequencing Center for Infectious Disease"/>
            <person name="Wu L."/>
            <person name="Ma J."/>
        </authorList>
    </citation>
    <scope>NUCLEOTIDE SEQUENCE [LARGE SCALE GENOMIC DNA]</scope>
    <source>
        <strain evidence="9">CCM 8875</strain>
    </source>
</reference>
<evidence type="ECO:0000259" key="7">
    <source>
        <dbReference type="Pfam" id="PF04545"/>
    </source>
</evidence>
<evidence type="ECO:0000256" key="1">
    <source>
        <dbReference type="ARBA" id="ARBA00010641"/>
    </source>
</evidence>
<dbReference type="Pfam" id="PF04545">
    <property type="entry name" value="Sigma70_r4"/>
    <property type="match status" value="1"/>
</dbReference>
<dbReference type="Pfam" id="PF04542">
    <property type="entry name" value="Sigma70_r2"/>
    <property type="match status" value="1"/>
</dbReference>
<evidence type="ECO:0000256" key="3">
    <source>
        <dbReference type="ARBA" id="ARBA00023082"/>
    </source>
</evidence>
<dbReference type="EMBL" id="JBHTOQ010000036">
    <property type="protein sequence ID" value="MFD1482788.1"/>
    <property type="molecule type" value="Genomic_DNA"/>
</dbReference>
<sequence>MQQDGTEWASLLAAAQAGDTRAMARFLTAVTPLIRAVVRARGRSLPPDQHEDVVQDVLLAIHLKRDSWQPGAPLRPWLYAVTRYKVIDAFRRRGSRVHLPVHDFAEIIADPRHDDPMASRDLAVLLARIDPRSAGIVRAMGLEGEAAEDVAARLGMTGGAVRVALHRAMKKLSEIGLGTKE</sequence>
<dbReference type="PANTHER" id="PTHR43133">
    <property type="entry name" value="RNA POLYMERASE ECF-TYPE SIGMA FACTO"/>
    <property type="match status" value="1"/>
</dbReference>
<dbReference type="InterPro" id="IPR013325">
    <property type="entry name" value="RNA_pol_sigma_r2"/>
</dbReference>
<evidence type="ECO:0000313" key="9">
    <source>
        <dbReference type="Proteomes" id="UP001597302"/>
    </source>
</evidence>
<gene>
    <name evidence="8" type="ORF">ACFQ5P_15945</name>
</gene>
<dbReference type="PANTHER" id="PTHR43133:SF58">
    <property type="entry name" value="ECF RNA POLYMERASE SIGMA FACTOR SIGD"/>
    <property type="match status" value="1"/>
</dbReference>
<accession>A0ABW4E113</accession>
<comment type="similarity">
    <text evidence="1">Belongs to the sigma-70 factor family. ECF subfamily.</text>
</comment>
<dbReference type="InterPro" id="IPR013324">
    <property type="entry name" value="RNA_pol_sigma_r3/r4-like"/>
</dbReference>
<dbReference type="Gene3D" id="1.10.1740.10">
    <property type="match status" value="1"/>
</dbReference>
<keyword evidence="9" id="KW-1185">Reference proteome</keyword>
<dbReference type="Gene3D" id="1.10.10.10">
    <property type="entry name" value="Winged helix-like DNA-binding domain superfamily/Winged helix DNA-binding domain"/>
    <property type="match status" value="1"/>
</dbReference>
<protein>
    <submittedName>
        <fullName evidence="8">Sigma-70 family RNA polymerase sigma factor</fullName>
    </submittedName>
</protein>
<feature type="domain" description="RNA polymerase sigma-70 region 2" evidence="6">
    <location>
        <begin position="30"/>
        <end position="94"/>
    </location>
</feature>
<dbReference type="Proteomes" id="UP001597302">
    <property type="component" value="Unassembled WGS sequence"/>
</dbReference>
<proteinExistence type="inferred from homology"/>
<dbReference type="InterPro" id="IPR039425">
    <property type="entry name" value="RNA_pol_sigma-70-like"/>
</dbReference>
<dbReference type="SUPFAM" id="SSF88659">
    <property type="entry name" value="Sigma3 and sigma4 domains of RNA polymerase sigma factors"/>
    <property type="match status" value="1"/>
</dbReference>
<comment type="caution">
    <text evidence="8">The sequence shown here is derived from an EMBL/GenBank/DDBJ whole genome shotgun (WGS) entry which is preliminary data.</text>
</comment>
<evidence type="ECO:0000313" key="8">
    <source>
        <dbReference type="EMBL" id="MFD1482788.1"/>
    </source>
</evidence>
<dbReference type="InterPro" id="IPR007627">
    <property type="entry name" value="RNA_pol_sigma70_r2"/>
</dbReference>
<dbReference type="InterPro" id="IPR014284">
    <property type="entry name" value="RNA_pol_sigma-70_dom"/>
</dbReference>
<dbReference type="InterPro" id="IPR007630">
    <property type="entry name" value="RNA_pol_sigma70_r4"/>
</dbReference>
<keyword evidence="2" id="KW-0805">Transcription regulation</keyword>
<evidence type="ECO:0000256" key="4">
    <source>
        <dbReference type="ARBA" id="ARBA00023125"/>
    </source>
</evidence>
<evidence type="ECO:0000256" key="5">
    <source>
        <dbReference type="ARBA" id="ARBA00023163"/>
    </source>
</evidence>
<organism evidence="8 9">
    <name type="scientific">Paracoccus nototheniae</name>
    <dbReference type="NCBI Taxonomy" id="2489002"/>
    <lineage>
        <taxon>Bacteria</taxon>
        <taxon>Pseudomonadati</taxon>
        <taxon>Pseudomonadota</taxon>
        <taxon>Alphaproteobacteria</taxon>
        <taxon>Rhodobacterales</taxon>
        <taxon>Paracoccaceae</taxon>
        <taxon>Paracoccus</taxon>
    </lineage>
</organism>
<evidence type="ECO:0000256" key="2">
    <source>
        <dbReference type="ARBA" id="ARBA00023015"/>
    </source>
</evidence>
<evidence type="ECO:0000259" key="6">
    <source>
        <dbReference type="Pfam" id="PF04542"/>
    </source>
</evidence>
<keyword evidence="3" id="KW-0731">Sigma factor</keyword>